<dbReference type="SMART" id="SM00450">
    <property type="entry name" value="RHOD"/>
    <property type="match status" value="1"/>
</dbReference>
<dbReference type="OrthoDB" id="9800872at2"/>
<gene>
    <name evidence="2" type="ORF">FNW21_15435</name>
</gene>
<dbReference type="Proteomes" id="UP000316371">
    <property type="component" value="Unassembled WGS sequence"/>
</dbReference>
<dbReference type="PROSITE" id="PS50206">
    <property type="entry name" value="RHODANESE_3"/>
    <property type="match status" value="1"/>
</dbReference>
<dbReference type="EMBL" id="VJZT01000027">
    <property type="protein sequence ID" value="TRX35226.1"/>
    <property type="molecule type" value="Genomic_DNA"/>
</dbReference>
<evidence type="ECO:0000259" key="1">
    <source>
        <dbReference type="PROSITE" id="PS50206"/>
    </source>
</evidence>
<dbReference type="InterPro" id="IPR001763">
    <property type="entry name" value="Rhodanese-like_dom"/>
</dbReference>
<dbReference type="PANTHER" id="PTHR43031">
    <property type="entry name" value="FAD-DEPENDENT OXIDOREDUCTASE"/>
    <property type="match status" value="1"/>
</dbReference>
<name>A0A553DR74_9FLAO</name>
<organism evidence="2 3">
    <name type="scientific">Flavobacterium restrictum</name>
    <dbReference type="NCBI Taxonomy" id="2594428"/>
    <lineage>
        <taxon>Bacteria</taxon>
        <taxon>Pseudomonadati</taxon>
        <taxon>Bacteroidota</taxon>
        <taxon>Flavobacteriia</taxon>
        <taxon>Flavobacteriales</taxon>
        <taxon>Flavobacteriaceae</taxon>
        <taxon>Flavobacterium</taxon>
    </lineage>
</organism>
<protein>
    <submittedName>
        <fullName evidence="2">Rhodanese-like domain-containing protein</fullName>
    </submittedName>
</protein>
<sequence length="97" mass="11021">MNVEKLIRENHGTIVDVRTPEEFLGGHIAHAINFPLSEIQQRMEELQKLKTPLILCCTSGNRSSQAQHFLSQHGFECYNGGSWLQVNFLQSQANKIN</sequence>
<dbReference type="PANTHER" id="PTHR43031:SF1">
    <property type="entry name" value="PYRIDINE NUCLEOTIDE-DISULPHIDE OXIDOREDUCTASE"/>
    <property type="match status" value="1"/>
</dbReference>
<dbReference type="InterPro" id="IPR050229">
    <property type="entry name" value="GlpE_sulfurtransferase"/>
</dbReference>
<dbReference type="Pfam" id="PF00581">
    <property type="entry name" value="Rhodanese"/>
    <property type="match status" value="1"/>
</dbReference>
<evidence type="ECO:0000313" key="3">
    <source>
        <dbReference type="Proteomes" id="UP000316371"/>
    </source>
</evidence>
<dbReference type="AlphaFoldDB" id="A0A553DR74"/>
<dbReference type="InterPro" id="IPR036873">
    <property type="entry name" value="Rhodanese-like_dom_sf"/>
</dbReference>
<keyword evidence="3" id="KW-1185">Reference proteome</keyword>
<dbReference type="RefSeq" id="WP_144257650.1">
    <property type="nucleotide sequence ID" value="NZ_VJZT01000027.1"/>
</dbReference>
<feature type="domain" description="Rhodanese" evidence="1">
    <location>
        <begin position="8"/>
        <end position="92"/>
    </location>
</feature>
<accession>A0A553DR74</accession>
<proteinExistence type="predicted"/>
<dbReference type="CDD" id="cd00158">
    <property type="entry name" value="RHOD"/>
    <property type="match status" value="1"/>
</dbReference>
<evidence type="ECO:0000313" key="2">
    <source>
        <dbReference type="EMBL" id="TRX35226.1"/>
    </source>
</evidence>
<dbReference type="Gene3D" id="3.40.250.10">
    <property type="entry name" value="Rhodanese-like domain"/>
    <property type="match status" value="1"/>
</dbReference>
<comment type="caution">
    <text evidence="2">The sequence shown here is derived from an EMBL/GenBank/DDBJ whole genome shotgun (WGS) entry which is preliminary data.</text>
</comment>
<reference evidence="2 3" key="1">
    <citation type="submission" date="2019-07" db="EMBL/GenBank/DDBJ databases">
        <title>Novel species of Flavobacterium.</title>
        <authorList>
            <person name="Liu Q."/>
            <person name="Xin Y.-H."/>
        </authorList>
    </citation>
    <scope>NUCLEOTIDE SEQUENCE [LARGE SCALE GENOMIC DNA]</scope>
    <source>
        <strain evidence="2 3">LB1R34</strain>
    </source>
</reference>
<dbReference type="SUPFAM" id="SSF52821">
    <property type="entry name" value="Rhodanese/Cell cycle control phosphatase"/>
    <property type="match status" value="1"/>
</dbReference>